<accession>A0A0C1QVU3</accession>
<dbReference type="Pfam" id="PF19955">
    <property type="entry name" value="EAD1"/>
    <property type="match status" value="1"/>
</dbReference>
<keyword evidence="1" id="KW-0812">Transmembrane</keyword>
<evidence type="ECO:0000259" key="2">
    <source>
        <dbReference type="PROSITE" id="PS50837"/>
    </source>
</evidence>
<keyword evidence="1" id="KW-0472">Membrane</keyword>
<dbReference type="PANTHER" id="PTHR46312">
    <property type="entry name" value="NACHT DOMAIN-CONTAINING PROTEIN"/>
    <property type="match status" value="1"/>
</dbReference>
<dbReference type="OrthoDB" id="419058at2"/>
<evidence type="ECO:0000313" key="3">
    <source>
        <dbReference type="EMBL" id="KIE09594.1"/>
    </source>
</evidence>
<feature type="domain" description="NACHT" evidence="2">
    <location>
        <begin position="167"/>
        <end position="256"/>
    </location>
</feature>
<feature type="transmembrane region" description="Helical" evidence="1">
    <location>
        <begin position="485"/>
        <end position="506"/>
    </location>
</feature>
<feature type="transmembrane region" description="Helical" evidence="1">
    <location>
        <begin position="457"/>
        <end position="478"/>
    </location>
</feature>
<organism evidence="3">
    <name type="scientific">Tolypothrix bouteillei VB521301</name>
    <dbReference type="NCBI Taxonomy" id="1479485"/>
    <lineage>
        <taxon>Bacteria</taxon>
        <taxon>Bacillati</taxon>
        <taxon>Cyanobacteriota</taxon>
        <taxon>Cyanophyceae</taxon>
        <taxon>Nostocales</taxon>
        <taxon>Tolypothrichaceae</taxon>
        <taxon>Tolypothrix</taxon>
    </lineage>
</organism>
<dbReference type="PROSITE" id="PS50837">
    <property type="entry name" value="NACHT"/>
    <property type="match status" value="1"/>
</dbReference>
<dbReference type="STRING" id="1479485.DA73_0226490"/>
<proteinExistence type="predicted"/>
<keyword evidence="1" id="KW-1133">Transmembrane helix</keyword>
<comment type="caution">
    <text evidence="3">The sequence shown here is derived from an EMBL/GenBank/DDBJ whole genome shotgun (WGS) entry which is preliminary data.</text>
</comment>
<dbReference type="SUPFAM" id="SSF52540">
    <property type="entry name" value="P-loop containing nucleoside triphosphate hydrolases"/>
    <property type="match status" value="1"/>
</dbReference>
<dbReference type="InterPro" id="IPR007111">
    <property type="entry name" value="NACHT_NTPase"/>
</dbReference>
<reference evidence="3" key="1">
    <citation type="journal article" date="2015" name="Genome Announc.">
        <title>Draft Genome Sequence of Tolypothrix boutellei Strain VB521301.</title>
        <authorList>
            <person name="Chandrababunaidu M.M."/>
            <person name="Singh D."/>
            <person name="Sen D."/>
            <person name="Bhan S."/>
            <person name="Das S."/>
            <person name="Gupta A."/>
            <person name="Adhikary S.P."/>
            <person name="Tripathy S."/>
        </authorList>
    </citation>
    <scope>NUCLEOTIDE SEQUENCE</scope>
    <source>
        <strain evidence="3">VB521301</strain>
    </source>
</reference>
<name>A0A0C1QVU3_9CYAN</name>
<dbReference type="EMBL" id="JHEG02000057">
    <property type="protein sequence ID" value="KIE09594.1"/>
    <property type="molecule type" value="Genomic_DNA"/>
</dbReference>
<gene>
    <name evidence="3" type="ORF">DA73_0226490</name>
</gene>
<feature type="transmembrane region" description="Helical" evidence="1">
    <location>
        <begin position="432"/>
        <end position="451"/>
    </location>
</feature>
<dbReference type="Pfam" id="PF05729">
    <property type="entry name" value="NACHT"/>
    <property type="match status" value="1"/>
</dbReference>
<protein>
    <recommendedName>
        <fullName evidence="2">NACHT domain-containing protein</fullName>
    </recommendedName>
</protein>
<feature type="non-terminal residue" evidence="3">
    <location>
        <position position="507"/>
    </location>
</feature>
<dbReference type="InterPro" id="IPR027417">
    <property type="entry name" value="P-loop_NTPase"/>
</dbReference>
<dbReference type="PANTHER" id="PTHR46312:SF2">
    <property type="entry name" value="NUCLEOTIDE-BINDING OLIGOMERIZATION DOMAIN-CONTAINING PROTEIN 2-LIKE"/>
    <property type="match status" value="1"/>
</dbReference>
<evidence type="ECO:0000256" key="1">
    <source>
        <dbReference type="SAM" id="Phobius"/>
    </source>
</evidence>
<dbReference type="InterPro" id="IPR045430">
    <property type="entry name" value="EAD1"/>
</dbReference>
<sequence>MGLSGRQRKELQSALVDAFPTKSSLEQMLSFELDKNLEAITGEGNLEKIVFNLIKRAETEGWTLELISAACRSNPGNPKLQAISKSRSEFTSRDNVQKLLLKQVSTEVISRLEQSLHNRIYIVQDVDKNPEQIELPWSSEIKVGSKPKVHLTNTEITAVYDQPEIDGRLLILGQPGVGKTTMLLKLAEELVNRAKDDSANPIPVLFSLSSWKNDNQSIKDWLVDQLKDKYGVRKDIGKQLVDNQEIIPLFDGLDELAVERQEKCVVKINEFLHPCNWSNPVVVCSRIEEYQRYEALLQLNNSLELCPFTSQQVYQYLQRTENLQLWDSISQDADLNQLTRTPLLLNILVLSFQEISIQTWQQFQSSEERLSYLFDAYIEKMLKRLYKEKRPKPENTKRWLGWLAQQLIKESATEFLIERMQPTWLIKKHHKVVYSLIIWGVTGGLINGLIFGLINGLIFGLINGLIFGLINGVSFGLINLLISRLINLLISGVIFGLISGLIFGLIY</sequence>
<dbReference type="Gene3D" id="3.40.50.300">
    <property type="entry name" value="P-loop containing nucleotide triphosphate hydrolases"/>
    <property type="match status" value="1"/>
</dbReference>
<dbReference type="AlphaFoldDB" id="A0A0C1QVU3"/>